<dbReference type="OrthoDB" id="7822595at2"/>
<dbReference type="Gene3D" id="3.40.190.170">
    <property type="entry name" value="Bacterial extracellular solute-binding protein, family 7"/>
    <property type="match status" value="1"/>
</dbReference>
<gene>
    <name evidence="4" type="ORF">E1B25_10010</name>
</gene>
<accession>A0A4R5EUH0</accession>
<dbReference type="PANTHER" id="PTHR33376:SF15">
    <property type="entry name" value="BLL6794 PROTEIN"/>
    <property type="match status" value="1"/>
</dbReference>
<dbReference type="PANTHER" id="PTHR33376">
    <property type="match status" value="1"/>
</dbReference>
<evidence type="ECO:0000313" key="5">
    <source>
        <dbReference type="Proteomes" id="UP000294662"/>
    </source>
</evidence>
<dbReference type="InterPro" id="IPR018389">
    <property type="entry name" value="DctP_fam"/>
</dbReference>
<dbReference type="CDD" id="cd13665">
    <property type="entry name" value="PBP2_TRAP_Dctp3_4"/>
    <property type="match status" value="1"/>
</dbReference>
<dbReference type="EMBL" id="SMFP01000005">
    <property type="protein sequence ID" value="TDE38442.1"/>
    <property type="molecule type" value="Genomic_DNA"/>
</dbReference>
<keyword evidence="2" id="KW-0732">Signal</keyword>
<comment type="caution">
    <text evidence="4">The sequence shown here is derived from an EMBL/GenBank/DDBJ whole genome shotgun (WGS) entry which is preliminary data.</text>
</comment>
<evidence type="ECO:0000256" key="3">
    <source>
        <dbReference type="ARBA" id="ARBA00022764"/>
    </source>
</evidence>
<evidence type="ECO:0000256" key="2">
    <source>
        <dbReference type="ARBA" id="ARBA00022729"/>
    </source>
</evidence>
<organism evidence="4 5">
    <name type="scientific">Antarcticimicrobium sediminis</name>
    <dbReference type="NCBI Taxonomy" id="2546227"/>
    <lineage>
        <taxon>Bacteria</taxon>
        <taxon>Pseudomonadati</taxon>
        <taxon>Pseudomonadota</taxon>
        <taxon>Alphaproteobacteria</taxon>
        <taxon>Rhodobacterales</taxon>
        <taxon>Paracoccaceae</taxon>
        <taxon>Antarcticimicrobium</taxon>
    </lineage>
</organism>
<dbReference type="GO" id="GO:0055085">
    <property type="term" value="P:transmembrane transport"/>
    <property type="evidence" value="ECO:0007669"/>
    <property type="project" value="InterPro"/>
</dbReference>
<keyword evidence="5" id="KW-1185">Reference proteome</keyword>
<evidence type="ECO:0000256" key="1">
    <source>
        <dbReference type="ARBA" id="ARBA00004418"/>
    </source>
</evidence>
<sequence length="386" mass="42120">MCAVGPVSAPCNCDSRRQGHLRSLTCTQTKNKKTKTQQQRTTPMTLKRLITTFAAGITAAGLTASAALAQTELTYSSWIPWSHPVNLNIYIPWIEAIEKESEGRITFKRLPKPVSSPPAALDAVRTGQADVSFSVHGYARKQFTAYLFAELPLMGDSAEATSIALQRTHDKFLADKDLYKGVHLVGMMMHGPGQVHHTKKLIESPADMEGQKMRTGGPIPMAITEAWGGVSIRQPSSKSYEILSSGIADGIMFPYESVTSFNLTNVTKYSTNVPGGWYSSSHFLFINQRAYDKLPDEDKAIIDKYSGEAFAKLAGHGWDVINTKGLEDLKANGNTIVDASPALMSAITELRDGFLADYYVAAEAEGVDGKAMYAYFKAQMAELTAE</sequence>
<keyword evidence="3" id="KW-0574">Periplasm</keyword>
<dbReference type="GO" id="GO:0042597">
    <property type="term" value="C:periplasmic space"/>
    <property type="evidence" value="ECO:0007669"/>
    <property type="project" value="UniProtKB-SubCell"/>
</dbReference>
<proteinExistence type="predicted"/>
<evidence type="ECO:0000313" key="4">
    <source>
        <dbReference type="EMBL" id="TDE38442.1"/>
    </source>
</evidence>
<dbReference type="Proteomes" id="UP000294662">
    <property type="component" value="Unassembled WGS sequence"/>
</dbReference>
<reference evidence="4 5" key="1">
    <citation type="submission" date="2019-03" db="EMBL/GenBank/DDBJ databases">
        <authorList>
            <person name="Zhang S."/>
        </authorList>
    </citation>
    <scope>NUCLEOTIDE SEQUENCE [LARGE SCALE GENOMIC DNA]</scope>
    <source>
        <strain evidence="4 5">S4J41</strain>
    </source>
</reference>
<dbReference type="NCBIfam" id="NF037995">
    <property type="entry name" value="TRAP_S1"/>
    <property type="match status" value="1"/>
</dbReference>
<protein>
    <submittedName>
        <fullName evidence="4">TRAP transporter substrate-binding protein</fullName>
    </submittedName>
</protein>
<dbReference type="AlphaFoldDB" id="A0A4R5EUH0"/>
<comment type="subcellular location">
    <subcellularLocation>
        <location evidence="1">Periplasm</location>
    </subcellularLocation>
</comment>
<dbReference type="InterPro" id="IPR038404">
    <property type="entry name" value="TRAP_DctP_sf"/>
</dbReference>
<name>A0A4R5EUH0_9RHOB</name>
<dbReference type="Pfam" id="PF03480">
    <property type="entry name" value="DctP"/>
    <property type="match status" value="1"/>
</dbReference>